<dbReference type="PROSITE" id="PS51270">
    <property type="entry name" value="ZF_CTCHY"/>
    <property type="match status" value="1"/>
</dbReference>
<dbReference type="GO" id="GO:0061630">
    <property type="term" value="F:ubiquitin protein ligase activity"/>
    <property type="evidence" value="ECO:0007669"/>
    <property type="project" value="UniProtKB-ARBA"/>
</dbReference>
<dbReference type="PROSITE" id="PS51266">
    <property type="entry name" value="ZF_CHY"/>
    <property type="match status" value="1"/>
</dbReference>
<dbReference type="InterPro" id="IPR013083">
    <property type="entry name" value="Znf_RING/FYVE/PHD"/>
</dbReference>
<dbReference type="SUPFAM" id="SSF57850">
    <property type="entry name" value="RING/U-box"/>
    <property type="match status" value="1"/>
</dbReference>
<feature type="domain" description="RING-type" evidence="17">
    <location>
        <begin position="1266"/>
        <end position="1308"/>
    </location>
</feature>
<proteinExistence type="predicted"/>
<dbReference type="InterPro" id="IPR017921">
    <property type="entry name" value="Znf_CTCHY"/>
</dbReference>
<evidence type="ECO:0000256" key="10">
    <source>
        <dbReference type="ARBA" id="ARBA00023004"/>
    </source>
</evidence>
<keyword evidence="7" id="KW-0833">Ubl conjugation pathway</keyword>
<evidence type="ECO:0000256" key="16">
    <source>
        <dbReference type="SAM" id="MobiDB-lite"/>
    </source>
</evidence>
<dbReference type="GO" id="GO:0006511">
    <property type="term" value="P:ubiquitin-dependent protein catabolic process"/>
    <property type="evidence" value="ECO:0007669"/>
    <property type="project" value="TreeGrafter"/>
</dbReference>
<dbReference type="FunFam" id="3.30.40.10:FF:000208">
    <property type="entry name" value="Zinc finger protein-related isoform 1"/>
    <property type="match status" value="1"/>
</dbReference>
<dbReference type="EMBL" id="JAHRHJ020000002">
    <property type="protein sequence ID" value="KAH9327072.1"/>
    <property type="molecule type" value="Genomic_DNA"/>
</dbReference>
<reference evidence="20 21" key="1">
    <citation type="journal article" date="2021" name="Nat. Plants">
        <title>The Taxus genome provides insights into paclitaxel biosynthesis.</title>
        <authorList>
            <person name="Xiong X."/>
            <person name="Gou J."/>
            <person name="Liao Q."/>
            <person name="Li Y."/>
            <person name="Zhou Q."/>
            <person name="Bi G."/>
            <person name="Li C."/>
            <person name="Du R."/>
            <person name="Wang X."/>
            <person name="Sun T."/>
            <person name="Guo L."/>
            <person name="Liang H."/>
            <person name="Lu P."/>
            <person name="Wu Y."/>
            <person name="Zhang Z."/>
            <person name="Ro D.K."/>
            <person name="Shang Y."/>
            <person name="Huang S."/>
            <person name="Yan J."/>
        </authorList>
    </citation>
    <scope>NUCLEOTIDE SEQUENCE [LARGE SCALE GENOMIC DNA]</scope>
    <source>
        <strain evidence="20">Ta-2019</strain>
    </source>
</reference>
<dbReference type="SUPFAM" id="SSF161219">
    <property type="entry name" value="CHY zinc finger-like"/>
    <property type="match status" value="1"/>
</dbReference>
<dbReference type="Gene3D" id="1.20.120.520">
    <property type="entry name" value="nmb1532 protein domain like"/>
    <property type="match status" value="3"/>
</dbReference>
<keyword evidence="9" id="KW-1133">Transmembrane helix</keyword>
<dbReference type="GO" id="GO:0008270">
    <property type="term" value="F:zinc ion binding"/>
    <property type="evidence" value="ECO:0007669"/>
    <property type="project" value="UniProtKB-KW"/>
</dbReference>
<dbReference type="InterPro" id="IPR012312">
    <property type="entry name" value="Hemerythrin-like"/>
</dbReference>
<dbReference type="CDD" id="cd12108">
    <property type="entry name" value="Hr-like"/>
    <property type="match status" value="3"/>
</dbReference>
<comment type="pathway">
    <text evidence="3">Protein modification; protein ubiquitination.</text>
</comment>
<dbReference type="InterPro" id="IPR001841">
    <property type="entry name" value="Znf_RING"/>
</dbReference>
<keyword evidence="12" id="KW-0539">Nucleus</keyword>
<evidence type="ECO:0008006" key="22">
    <source>
        <dbReference type="Google" id="ProtNLM"/>
    </source>
</evidence>
<comment type="caution">
    <text evidence="20">The sequence shown here is derived from an EMBL/GenBank/DDBJ whole genome shotgun (WGS) entry which is preliminary data.</text>
</comment>
<evidence type="ECO:0000259" key="17">
    <source>
        <dbReference type="PROSITE" id="PS50089"/>
    </source>
</evidence>
<keyword evidence="4" id="KW-0812">Transmembrane</keyword>
<evidence type="ECO:0000256" key="7">
    <source>
        <dbReference type="ARBA" id="ARBA00022786"/>
    </source>
</evidence>
<feature type="non-terminal residue" evidence="20">
    <location>
        <position position="1"/>
    </location>
</feature>
<dbReference type="GO" id="GO:0016020">
    <property type="term" value="C:membrane"/>
    <property type="evidence" value="ECO:0007669"/>
    <property type="project" value="UniProtKB-SubCell"/>
</dbReference>
<keyword evidence="21" id="KW-1185">Reference proteome</keyword>
<keyword evidence="10" id="KW-0408">Iron</keyword>
<evidence type="ECO:0000259" key="19">
    <source>
        <dbReference type="PROSITE" id="PS51270"/>
    </source>
</evidence>
<keyword evidence="5" id="KW-0479">Metal-binding</keyword>
<dbReference type="InterPro" id="IPR005162">
    <property type="entry name" value="Retrotrans_gag_dom"/>
</dbReference>
<dbReference type="GO" id="GO:0098711">
    <property type="term" value="P:iron ion import across plasma membrane"/>
    <property type="evidence" value="ECO:0007669"/>
    <property type="project" value="UniProtKB-ARBA"/>
</dbReference>
<feature type="region of interest" description="Disordered" evidence="16">
    <location>
        <begin position="1"/>
        <end position="20"/>
    </location>
</feature>
<dbReference type="PROSITE" id="PS50089">
    <property type="entry name" value="ZF_RING_2"/>
    <property type="match status" value="1"/>
</dbReference>
<feature type="domain" description="CTCHY-type" evidence="19">
    <location>
        <begin position="1202"/>
        <end position="1265"/>
    </location>
</feature>
<dbReference type="SMART" id="SM00184">
    <property type="entry name" value="RING"/>
    <property type="match status" value="1"/>
</dbReference>
<dbReference type="InterPro" id="IPR037275">
    <property type="entry name" value="Znf_CTCHY_sf"/>
</dbReference>
<evidence type="ECO:0000256" key="13">
    <source>
        <dbReference type="ARBA" id="ARBA00053847"/>
    </source>
</evidence>
<evidence type="ECO:0000256" key="5">
    <source>
        <dbReference type="ARBA" id="ARBA00022723"/>
    </source>
</evidence>
<evidence type="ECO:0000256" key="8">
    <source>
        <dbReference type="ARBA" id="ARBA00022833"/>
    </source>
</evidence>
<evidence type="ECO:0000256" key="9">
    <source>
        <dbReference type="ARBA" id="ARBA00022989"/>
    </source>
</evidence>
<evidence type="ECO:0000256" key="2">
    <source>
        <dbReference type="ARBA" id="ARBA00004167"/>
    </source>
</evidence>
<comment type="subunit">
    <text evidence="14">Binds zinc and iron ions.</text>
</comment>
<protein>
    <recommendedName>
        <fullName evidence="22">Zinc finger protein</fullName>
    </recommendedName>
</protein>
<evidence type="ECO:0000256" key="15">
    <source>
        <dbReference type="PROSITE-ProRule" id="PRU00601"/>
    </source>
</evidence>
<dbReference type="Gene3D" id="3.30.40.10">
    <property type="entry name" value="Zinc/RING finger domain, C3HC4 (zinc finger)"/>
    <property type="match status" value="1"/>
</dbReference>
<evidence type="ECO:0000313" key="20">
    <source>
        <dbReference type="EMBL" id="KAH9327072.1"/>
    </source>
</evidence>
<keyword evidence="11" id="KW-0472">Membrane</keyword>
<comment type="function">
    <text evidence="13">Probable E3 ubiquitin-protein ligase that may regulate the response to iron deficiency and thus contributes to iron homeostasis.</text>
</comment>
<keyword evidence="6 15" id="KW-0863">Zinc-finger</keyword>
<organism evidence="20 21">
    <name type="scientific">Taxus chinensis</name>
    <name type="common">Chinese yew</name>
    <name type="synonym">Taxus wallichiana var. chinensis</name>
    <dbReference type="NCBI Taxonomy" id="29808"/>
    <lineage>
        <taxon>Eukaryota</taxon>
        <taxon>Viridiplantae</taxon>
        <taxon>Streptophyta</taxon>
        <taxon>Embryophyta</taxon>
        <taxon>Tracheophyta</taxon>
        <taxon>Spermatophyta</taxon>
        <taxon>Pinopsida</taxon>
        <taxon>Pinidae</taxon>
        <taxon>Conifers II</taxon>
        <taxon>Cupressales</taxon>
        <taxon>Taxaceae</taxon>
        <taxon>Taxus</taxon>
    </lineage>
</organism>
<dbReference type="GO" id="GO:0005634">
    <property type="term" value="C:nucleus"/>
    <property type="evidence" value="ECO:0007669"/>
    <property type="project" value="UniProtKB-SubCell"/>
</dbReference>
<dbReference type="GO" id="GO:0034756">
    <property type="term" value="P:regulation of iron ion transport"/>
    <property type="evidence" value="ECO:0007669"/>
    <property type="project" value="UniProtKB-ARBA"/>
</dbReference>
<dbReference type="Pfam" id="PF03732">
    <property type="entry name" value="Retrotrans_gag"/>
    <property type="match status" value="1"/>
</dbReference>
<name>A0AA38GP49_TAXCH</name>
<feature type="domain" description="CHY-type" evidence="18">
    <location>
        <begin position="1130"/>
        <end position="1199"/>
    </location>
</feature>
<sequence>MMGPSTRSKRNPITPGETLDKDEVIVKELESEGVTPVSSVQGFTSMDHKKNGLSVTWTFFTEELQLHYSSSVSENYFSQLAKLRQTRLVKDYVHQFQNLSLRVDNIMEGNLNELVLGGLKDHIEHEVIFPALDIRVKNIALTYSLEHIGENDLFDHVFGVINSAMEHDNNGSLELCRELVCCTEAIQISLCQHMSKEEEQVFPLLTQHFSFREQASLVWQFMCNIPVNLIEEFLPWLVSSLSMDEKKCMIEYLRKIVPEDKLLQEVVCIWMHEKILQVDLKDSILFKAKQTMCLEEPQCIKGGVAAKKPIIHGSNLFKCSKKMSKRPSVIMQDLTNNHASNFLKCPIDEIIHWHKAIKSELNEIMEEAHKMHHSGDLSNMPVFIDRLQFVADVCIFHSAAEDNILCPAIDQKVLRCVSFIDDHTCKKAQMHNFQSLIESIHIAGGNSNTSESSSRFCAQADLIMETIQQHFHDEEFELLPLAREHCSIQEQRIILYESLRVMPLKLLERVLPWLVATLTEQETNEMLQNMHQAAPIADMALVSLFSGWACKGIIKTGFKSGRSICISSNSANDCCAEKKKVNVLDMNSNYNVCTRESQSQGHCEHASTEVHARPSKRPHSCKEHPSCTSDQCPSIILVRYSRNPSLSQPYGVPALGEIRNNLRTVAQSTRSNSSSLGFNLAASTSISSSLFGLAADIGAPEPKPIDHIFQFHKALHKDLKYLDVESARISNCDKTFLRQFLGRFRLLWGLYRAHSNAEDEIVFPALEAKEALHNVSHSYTIDHKHEEKLFEDISIVLFELSELHENCIGNHLSIASDAGTPPPGDKILKYEVLSAKLQGMCKSLRIALDLHVSREELELWPLFDTHFSVDEQDKIVGQIIGSTGAELLQTMLPWVTAALTQEEQNWMLDILRNASRNTMFDEWLSEWWKGSPISAYQSPSALEDQNVPPSGTEESLQMVADYLSQIDHDTSNLNEEISGKLNCSTETDSSEENHFAFKHTSKDGGLKSCNGMSIQKTKTSEYTVSPSRKDELHILEMDVVQDIQKQVEQSSQKFKPGWKEIFRMNQEELESAIRKVSRDTSLDPRKKAYLIQNLMTSRWIATQQQLPQTEACLFGNGEEIPGQCPSYRDEEQSCFGCKHYKRNCKLLAACCGRLFSCRLCHDEDSNHLMDRKATKDMMCMKCLRIQAVAPTCATPSCEGLSMARYFCSICKFFDDQRNIYHCPFCNLCRVGKGLGIDYFHCMNCNGCMSKAVTGHKCREKGFEANCPICNDFIFTSSDPVKALRCGHLMHSTCFRAYTCRHYTCPICSKSLGDMT</sequence>
<dbReference type="PANTHER" id="PTHR21319:SF39">
    <property type="entry name" value="ZINC FINGER PROTEIN"/>
    <property type="match status" value="1"/>
</dbReference>
<dbReference type="Proteomes" id="UP000824469">
    <property type="component" value="Unassembled WGS sequence"/>
</dbReference>
<gene>
    <name evidence="20" type="ORF">KI387_007250</name>
</gene>
<keyword evidence="8" id="KW-0862">Zinc</keyword>
<evidence type="ECO:0000256" key="6">
    <source>
        <dbReference type="ARBA" id="ARBA00022771"/>
    </source>
</evidence>
<evidence type="ECO:0000256" key="12">
    <source>
        <dbReference type="ARBA" id="ARBA00023242"/>
    </source>
</evidence>
<evidence type="ECO:0000313" key="21">
    <source>
        <dbReference type="Proteomes" id="UP000824469"/>
    </source>
</evidence>
<dbReference type="Pfam" id="PF01814">
    <property type="entry name" value="Hemerythrin"/>
    <property type="match status" value="1"/>
</dbReference>
<dbReference type="FunFam" id="1.20.120.520:FF:000009">
    <property type="entry name" value="Zinc finger protein BRUTUS"/>
    <property type="match status" value="1"/>
</dbReference>
<dbReference type="GO" id="GO:0016567">
    <property type="term" value="P:protein ubiquitination"/>
    <property type="evidence" value="ECO:0007669"/>
    <property type="project" value="TreeGrafter"/>
</dbReference>
<evidence type="ECO:0000256" key="4">
    <source>
        <dbReference type="ARBA" id="ARBA00022692"/>
    </source>
</evidence>
<evidence type="ECO:0000256" key="3">
    <source>
        <dbReference type="ARBA" id="ARBA00004906"/>
    </source>
</evidence>
<dbReference type="PANTHER" id="PTHR21319">
    <property type="entry name" value="RING FINGER AND CHY ZINC FINGER DOMAIN-CONTAINING PROTEIN 1"/>
    <property type="match status" value="1"/>
</dbReference>
<evidence type="ECO:0000256" key="1">
    <source>
        <dbReference type="ARBA" id="ARBA00004123"/>
    </source>
</evidence>
<dbReference type="CDD" id="cd16464">
    <property type="entry name" value="RING-H2_Pirh2-like"/>
    <property type="match status" value="1"/>
</dbReference>
<dbReference type="SUPFAM" id="SSF161245">
    <property type="entry name" value="Zinc hairpin stack"/>
    <property type="match status" value="1"/>
</dbReference>
<dbReference type="Pfam" id="PF05495">
    <property type="entry name" value="zf-CHY"/>
    <property type="match status" value="1"/>
</dbReference>
<evidence type="ECO:0000256" key="14">
    <source>
        <dbReference type="ARBA" id="ARBA00063786"/>
    </source>
</evidence>
<dbReference type="InterPro" id="IPR008913">
    <property type="entry name" value="Znf_CHY"/>
</dbReference>
<evidence type="ECO:0000256" key="11">
    <source>
        <dbReference type="ARBA" id="ARBA00023136"/>
    </source>
</evidence>
<comment type="subcellular location">
    <subcellularLocation>
        <location evidence="2">Membrane</location>
        <topology evidence="2">Single-pass membrane protein</topology>
    </subcellularLocation>
    <subcellularLocation>
        <location evidence="1">Nucleus</location>
    </subcellularLocation>
</comment>
<dbReference type="InterPro" id="IPR037274">
    <property type="entry name" value="Znf_CHY_sf"/>
</dbReference>
<evidence type="ECO:0000259" key="18">
    <source>
        <dbReference type="PROSITE" id="PS51266"/>
    </source>
</evidence>
<dbReference type="Pfam" id="PF13639">
    <property type="entry name" value="zf-RING_2"/>
    <property type="match status" value="1"/>
</dbReference>
<accession>A0AA38GP49</accession>